<feature type="region of interest" description="Disordered" evidence="6">
    <location>
        <begin position="366"/>
        <end position="438"/>
    </location>
</feature>
<keyword evidence="9" id="KW-1185">Reference proteome</keyword>
<dbReference type="PROSITE" id="PS50011">
    <property type="entry name" value="PROTEIN_KINASE_DOM"/>
    <property type="match status" value="1"/>
</dbReference>
<dbReference type="AlphaFoldDB" id="R7S3P2"/>
<gene>
    <name evidence="8" type="ORF">PUNSTDRAFT_122782</name>
</gene>
<dbReference type="GO" id="GO:0004674">
    <property type="term" value="F:protein serine/threonine kinase activity"/>
    <property type="evidence" value="ECO:0007669"/>
    <property type="project" value="UniProtKB-KW"/>
</dbReference>
<dbReference type="SUPFAM" id="SSF56112">
    <property type="entry name" value="Protein kinase-like (PK-like)"/>
    <property type="match status" value="1"/>
</dbReference>
<evidence type="ECO:0000256" key="6">
    <source>
        <dbReference type="SAM" id="MobiDB-lite"/>
    </source>
</evidence>
<dbReference type="PANTHER" id="PTHR24345">
    <property type="entry name" value="SERINE/THREONINE-PROTEIN KINASE PLK"/>
    <property type="match status" value="1"/>
</dbReference>
<feature type="compositionally biased region" description="Acidic residues" evidence="6">
    <location>
        <begin position="489"/>
        <end position="499"/>
    </location>
</feature>
<dbReference type="EMBL" id="JH687554">
    <property type="protein sequence ID" value="EIN04417.1"/>
    <property type="molecule type" value="Genomic_DNA"/>
</dbReference>
<dbReference type="Gene3D" id="1.10.510.10">
    <property type="entry name" value="Transferase(Phosphotransferase) domain 1"/>
    <property type="match status" value="1"/>
</dbReference>
<dbReference type="OrthoDB" id="10252171at2759"/>
<protein>
    <submittedName>
        <fullName evidence="8">Kinase-like protein</fullName>
    </submittedName>
</protein>
<keyword evidence="4 8" id="KW-0418">Kinase</keyword>
<dbReference type="Pfam" id="PF00069">
    <property type="entry name" value="Pkinase"/>
    <property type="match status" value="1"/>
</dbReference>
<feature type="region of interest" description="Disordered" evidence="6">
    <location>
        <begin position="486"/>
        <end position="564"/>
    </location>
</feature>
<accession>R7S3P2</accession>
<feature type="domain" description="Protein kinase" evidence="7">
    <location>
        <begin position="56"/>
        <end position="321"/>
    </location>
</feature>
<dbReference type="GO" id="GO:0005634">
    <property type="term" value="C:nucleus"/>
    <property type="evidence" value="ECO:0007669"/>
    <property type="project" value="TreeGrafter"/>
</dbReference>
<dbReference type="GeneID" id="18877582"/>
<evidence type="ECO:0000256" key="4">
    <source>
        <dbReference type="ARBA" id="ARBA00022777"/>
    </source>
</evidence>
<evidence type="ECO:0000256" key="2">
    <source>
        <dbReference type="ARBA" id="ARBA00022679"/>
    </source>
</evidence>
<feature type="compositionally biased region" description="Acidic residues" evidence="6">
    <location>
        <begin position="371"/>
        <end position="396"/>
    </location>
</feature>
<dbReference type="KEGG" id="psq:PUNSTDRAFT_122782"/>
<keyword evidence="2" id="KW-0808">Transferase</keyword>
<evidence type="ECO:0000313" key="8">
    <source>
        <dbReference type="EMBL" id="EIN04417.1"/>
    </source>
</evidence>
<feature type="compositionally biased region" description="Polar residues" evidence="6">
    <location>
        <begin position="397"/>
        <end position="413"/>
    </location>
</feature>
<evidence type="ECO:0000256" key="3">
    <source>
        <dbReference type="ARBA" id="ARBA00022741"/>
    </source>
</evidence>
<dbReference type="Proteomes" id="UP000054196">
    <property type="component" value="Unassembled WGS sequence"/>
</dbReference>
<dbReference type="GO" id="GO:0005524">
    <property type="term" value="F:ATP binding"/>
    <property type="evidence" value="ECO:0007669"/>
    <property type="project" value="UniProtKB-KW"/>
</dbReference>
<name>R7S3P2_PUNST</name>
<dbReference type="PANTHER" id="PTHR24345:SF91">
    <property type="entry name" value="SERINE_THREONINE-PROTEIN KINASE PLK4"/>
    <property type="match status" value="1"/>
</dbReference>
<keyword evidence="3" id="KW-0547">Nucleotide-binding</keyword>
<reference evidence="9" key="1">
    <citation type="journal article" date="2012" name="Science">
        <title>The Paleozoic origin of enzymatic lignin decomposition reconstructed from 31 fungal genomes.</title>
        <authorList>
            <person name="Floudas D."/>
            <person name="Binder M."/>
            <person name="Riley R."/>
            <person name="Barry K."/>
            <person name="Blanchette R.A."/>
            <person name="Henrissat B."/>
            <person name="Martinez A.T."/>
            <person name="Otillar R."/>
            <person name="Spatafora J.W."/>
            <person name="Yadav J.S."/>
            <person name="Aerts A."/>
            <person name="Benoit I."/>
            <person name="Boyd A."/>
            <person name="Carlson A."/>
            <person name="Copeland A."/>
            <person name="Coutinho P.M."/>
            <person name="de Vries R.P."/>
            <person name="Ferreira P."/>
            <person name="Findley K."/>
            <person name="Foster B."/>
            <person name="Gaskell J."/>
            <person name="Glotzer D."/>
            <person name="Gorecki P."/>
            <person name="Heitman J."/>
            <person name="Hesse C."/>
            <person name="Hori C."/>
            <person name="Igarashi K."/>
            <person name="Jurgens J.A."/>
            <person name="Kallen N."/>
            <person name="Kersten P."/>
            <person name="Kohler A."/>
            <person name="Kuees U."/>
            <person name="Kumar T.K.A."/>
            <person name="Kuo A."/>
            <person name="LaButti K."/>
            <person name="Larrondo L.F."/>
            <person name="Lindquist E."/>
            <person name="Ling A."/>
            <person name="Lombard V."/>
            <person name="Lucas S."/>
            <person name="Lundell T."/>
            <person name="Martin R."/>
            <person name="McLaughlin D.J."/>
            <person name="Morgenstern I."/>
            <person name="Morin E."/>
            <person name="Murat C."/>
            <person name="Nagy L.G."/>
            <person name="Nolan M."/>
            <person name="Ohm R.A."/>
            <person name="Patyshakuliyeva A."/>
            <person name="Rokas A."/>
            <person name="Ruiz-Duenas F.J."/>
            <person name="Sabat G."/>
            <person name="Salamov A."/>
            <person name="Samejima M."/>
            <person name="Schmutz J."/>
            <person name="Slot J.C."/>
            <person name="St John F."/>
            <person name="Stenlid J."/>
            <person name="Sun H."/>
            <person name="Sun S."/>
            <person name="Syed K."/>
            <person name="Tsang A."/>
            <person name="Wiebenga A."/>
            <person name="Young D."/>
            <person name="Pisabarro A."/>
            <person name="Eastwood D.C."/>
            <person name="Martin F."/>
            <person name="Cullen D."/>
            <person name="Grigoriev I.V."/>
            <person name="Hibbett D.S."/>
        </authorList>
    </citation>
    <scope>NUCLEOTIDE SEQUENCE [LARGE SCALE GENOMIC DNA]</scope>
    <source>
        <strain evidence="9">HHB-11173 SS5</strain>
    </source>
</reference>
<dbReference type="eggNOG" id="KOG0032">
    <property type="taxonomic scope" value="Eukaryota"/>
</dbReference>
<dbReference type="InterPro" id="IPR011009">
    <property type="entry name" value="Kinase-like_dom_sf"/>
</dbReference>
<evidence type="ECO:0000256" key="1">
    <source>
        <dbReference type="ARBA" id="ARBA00022527"/>
    </source>
</evidence>
<dbReference type="HOGENOM" id="CLU_027367_0_0_1"/>
<feature type="compositionally biased region" description="Basic residues" evidence="6">
    <location>
        <begin position="531"/>
        <end position="540"/>
    </location>
</feature>
<keyword evidence="5" id="KW-0067">ATP-binding</keyword>
<dbReference type="RefSeq" id="XP_007388212.1">
    <property type="nucleotide sequence ID" value="XM_007388150.1"/>
</dbReference>
<evidence type="ECO:0000313" key="9">
    <source>
        <dbReference type="Proteomes" id="UP000054196"/>
    </source>
</evidence>
<proteinExistence type="predicted"/>
<evidence type="ECO:0000256" key="5">
    <source>
        <dbReference type="ARBA" id="ARBA00022840"/>
    </source>
</evidence>
<sequence>MEEAARIRVNGRMIYVGDECPLLHNTVIRIGDHEYIYRFLGDLQDVPYHVDRYSIDDHNVLRGVHGKGFVFSATHLTTGHAVAVKVLSMPTKKMKHAQSQLLRMVEELTHQNILSFSDWFLYPKAAGEAVTRIGMVTSLLPHGNLFDYIKIRGKLGELLARPVVAQLMDGLMYMHSQGVLHRQVEPENILVCDESCGQILTIKISGFGSAQRFASTTDGDDQKLVGNAQWAPPELLKSKYNELGDTFGVGAIMFFVLWEKPFYRVDDEMSLKEQMQTRLSNYTAKRKLRMGSPACNLLDKLTKENTSERLRLREARCDPWLERRQVPPPFLKPYSADHYLVRGFIDRNGLPEPAFRRTFMTNGKSTYYSDSDNDSDNDSDAETDADVNTEQDDESGPETTSHETSISDASSYVATDARSDAGSESSSSLEEEEDRPELEWYSTNYASDLLFLPDNNPVWDPVPRSPKTTIYAIPVSDAPVGAASGVIDLESDGGDDDTDTLVGYDDHSYSMDLTTEEDEDQEPQVASRTSRASRSKRGRGGRVGGSRRVGIAASSDGRQRARTSARLQAAKVRATELKRTERVEARNVQKMVHTTEKKLARAAASAKSLLKNLAKLDAM</sequence>
<dbReference type="OMA" id="ANQTENC"/>
<dbReference type="InterPro" id="IPR000719">
    <property type="entry name" value="Prot_kinase_dom"/>
</dbReference>
<organism evidence="8 9">
    <name type="scientific">Punctularia strigosozonata (strain HHB-11173)</name>
    <name type="common">White-rot fungus</name>
    <dbReference type="NCBI Taxonomy" id="741275"/>
    <lineage>
        <taxon>Eukaryota</taxon>
        <taxon>Fungi</taxon>
        <taxon>Dikarya</taxon>
        <taxon>Basidiomycota</taxon>
        <taxon>Agaricomycotina</taxon>
        <taxon>Agaricomycetes</taxon>
        <taxon>Corticiales</taxon>
        <taxon>Punctulariaceae</taxon>
        <taxon>Punctularia</taxon>
    </lineage>
</organism>
<evidence type="ECO:0000259" key="7">
    <source>
        <dbReference type="PROSITE" id="PS50011"/>
    </source>
</evidence>
<keyword evidence="1" id="KW-0723">Serine/threonine-protein kinase</keyword>